<dbReference type="EMBL" id="JADKBR010000020">
    <property type="protein sequence ID" value="MBK8891929.1"/>
    <property type="molecule type" value="Genomic_DNA"/>
</dbReference>
<protein>
    <submittedName>
        <fullName evidence="1">Uncharacterized protein</fullName>
    </submittedName>
</protein>
<sequence>MRTVAEDAGLTLGYDRRSYVYPQRIEDPPEEGRHYFFVPLPKRAPLAVSTRAVGMDLRTSSVEFGLTLGYRDTSLIALIPATESLYMRLRFLPDDVSATRLTYCSEEEPCWPIEIPADVSAPR</sequence>
<reference evidence="1" key="1">
    <citation type="submission" date="2020-10" db="EMBL/GenBank/DDBJ databases">
        <title>Connecting structure to function with the recovery of over 1000 high-quality activated sludge metagenome-assembled genomes encoding full-length rRNA genes using long-read sequencing.</title>
        <authorList>
            <person name="Singleton C.M."/>
            <person name="Petriglieri F."/>
            <person name="Kristensen J.M."/>
            <person name="Kirkegaard R.H."/>
            <person name="Michaelsen T.Y."/>
            <person name="Andersen M.H."/>
            <person name="Karst S.M."/>
            <person name="Dueholm M.S."/>
            <person name="Nielsen P.H."/>
            <person name="Albertsen M."/>
        </authorList>
    </citation>
    <scope>NUCLEOTIDE SEQUENCE</scope>
    <source>
        <strain evidence="1">OdNE_18-Q3-R46-58_BAT3C.305</strain>
    </source>
</reference>
<comment type="caution">
    <text evidence="1">The sequence shown here is derived from an EMBL/GenBank/DDBJ whole genome shotgun (WGS) entry which is preliminary data.</text>
</comment>
<accession>A0A9D7LT24</accession>
<organism evidence="1 2">
    <name type="scientific">Candidatus Dechloromonas phosphorivorans</name>
    <dbReference type="NCBI Taxonomy" id="2899244"/>
    <lineage>
        <taxon>Bacteria</taxon>
        <taxon>Pseudomonadati</taxon>
        <taxon>Pseudomonadota</taxon>
        <taxon>Betaproteobacteria</taxon>
        <taxon>Rhodocyclales</taxon>
        <taxon>Azonexaceae</taxon>
        <taxon>Dechloromonas</taxon>
    </lineage>
</organism>
<gene>
    <name evidence="1" type="ORF">IPN75_16855</name>
</gene>
<dbReference type="Proteomes" id="UP000808146">
    <property type="component" value="Unassembled WGS sequence"/>
</dbReference>
<proteinExistence type="predicted"/>
<name>A0A9D7LT24_9RHOO</name>
<evidence type="ECO:0000313" key="1">
    <source>
        <dbReference type="EMBL" id="MBK8891929.1"/>
    </source>
</evidence>
<dbReference type="AlphaFoldDB" id="A0A9D7LT24"/>
<evidence type="ECO:0000313" key="2">
    <source>
        <dbReference type="Proteomes" id="UP000808146"/>
    </source>
</evidence>